<dbReference type="EC" id="7.2.2.10" evidence="2"/>
<proteinExistence type="predicted"/>
<keyword evidence="4" id="KW-0109">Calcium transport</keyword>
<keyword evidence="11" id="KW-1278">Translocase</keyword>
<dbReference type="Gene3D" id="2.70.150.10">
    <property type="entry name" value="Calcium-transporting ATPase, cytoplasmic transduction domain A"/>
    <property type="match status" value="1"/>
</dbReference>
<dbReference type="Pfam" id="PF00122">
    <property type="entry name" value="E1-E2_ATPase"/>
    <property type="match status" value="1"/>
</dbReference>
<dbReference type="Pfam" id="PF13246">
    <property type="entry name" value="Cation_ATPase"/>
    <property type="match status" value="1"/>
</dbReference>
<keyword evidence="8" id="KW-0106">Calcium</keyword>
<dbReference type="SMART" id="SM00831">
    <property type="entry name" value="Cation_ATPase_N"/>
    <property type="match status" value="1"/>
</dbReference>
<dbReference type="SUPFAM" id="SSF81660">
    <property type="entry name" value="Metal cation-transporting ATPase, ATP-binding domain N"/>
    <property type="match status" value="1"/>
</dbReference>
<dbReference type="PANTHER" id="PTHR24093:SF369">
    <property type="entry name" value="CALCIUM-TRANSPORTING ATPASE"/>
    <property type="match status" value="1"/>
</dbReference>
<keyword evidence="6" id="KW-0479">Metal-binding</keyword>
<evidence type="ECO:0000256" key="7">
    <source>
        <dbReference type="ARBA" id="ARBA00022741"/>
    </source>
</evidence>
<keyword evidence="7" id="KW-0547">Nucleotide-binding</keyword>
<dbReference type="SUPFAM" id="SSF81665">
    <property type="entry name" value="Calcium ATPase, transmembrane domain M"/>
    <property type="match status" value="1"/>
</dbReference>
<feature type="transmembrane region" description="Helical" evidence="15">
    <location>
        <begin position="840"/>
        <end position="859"/>
    </location>
</feature>
<dbReference type="InterPro" id="IPR023214">
    <property type="entry name" value="HAD_sf"/>
</dbReference>
<dbReference type="PRINTS" id="PR00119">
    <property type="entry name" value="CATATPASE"/>
</dbReference>
<dbReference type="Pfam" id="PF00690">
    <property type="entry name" value="Cation_ATPase_N"/>
    <property type="match status" value="1"/>
</dbReference>
<dbReference type="SUPFAM" id="SSF81653">
    <property type="entry name" value="Calcium ATPase, transduction domain A"/>
    <property type="match status" value="1"/>
</dbReference>
<evidence type="ECO:0000256" key="1">
    <source>
        <dbReference type="ARBA" id="ARBA00004127"/>
    </source>
</evidence>
<evidence type="ECO:0000256" key="4">
    <source>
        <dbReference type="ARBA" id="ARBA00022568"/>
    </source>
</evidence>
<dbReference type="RefSeq" id="WP_380078942.1">
    <property type="nucleotide sequence ID" value="NZ_JBHSGO010000178.1"/>
</dbReference>
<feature type="transmembrane region" description="Helical" evidence="15">
    <location>
        <begin position="72"/>
        <end position="95"/>
    </location>
</feature>
<dbReference type="Proteomes" id="UP001596020">
    <property type="component" value="Unassembled WGS sequence"/>
</dbReference>
<feature type="transmembrane region" description="Helical" evidence="15">
    <location>
        <begin position="753"/>
        <end position="775"/>
    </location>
</feature>
<evidence type="ECO:0000259" key="16">
    <source>
        <dbReference type="SMART" id="SM00831"/>
    </source>
</evidence>
<dbReference type="SFLD" id="SFLDF00027">
    <property type="entry name" value="p-type_atpase"/>
    <property type="match status" value="1"/>
</dbReference>
<dbReference type="SFLD" id="SFLDG00002">
    <property type="entry name" value="C1.7:_P-type_atpase_like"/>
    <property type="match status" value="1"/>
</dbReference>
<evidence type="ECO:0000256" key="5">
    <source>
        <dbReference type="ARBA" id="ARBA00022692"/>
    </source>
</evidence>
<organism evidence="17 18">
    <name type="scientific">Falsiporphyromonas endometrii</name>
    <dbReference type="NCBI Taxonomy" id="1387297"/>
    <lineage>
        <taxon>Bacteria</taxon>
        <taxon>Pseudomonadati</taxon>
        <taxon>Bacteroidota</taxon>
        <taxon>Bacteroidia</taxon>
        <taxon>Bacteroidales</taxon>
        <taxon>Porphyromonadaceae</taxon>
        <taxon>Falsiporphyromonas</taxon>
    </lineage>
</organism>
<feature type="transmembrane region" description="Helical" evidence="15">
    <location>
        <begin position="874"/>
        <end position="894"/>
    </location>
</feature>
<evidence type="ECO:0000256" key="2">
    <source>
        <dbReference type="ARBA" id="ARBA00012790"/>
    </source>
</evidence>
<dbReference type="PRINTS" id="PR00120">
    <property type="entry name" value="HATPASE"/>
</dbReference>
<comment type="subcellular location">
    <subcellularLocation>
        <location evidence="1">Endomembrane system</location>
        <topology evidence="1">Multi-pass membrane protein</topology>
    </subcellularLocation>
</comment>
<dbReference type="InterPro" id="IPR001757">
    <property type="entry name" value="P_typ_ATPase"/>
</dbReference>
<dbReference type="InterPro" id="IPR023298">
    <property type="entry name" value="ATPase_P-typ_TM_dom_sf"/>
</dbReference>
<keyword evidence="18" id="KW-1185">Reference proteome</keyword>
<feature type="transmembrane region" description="Helical" evidence="15">
    <location>
        <begin position="282"/>
        <end position="307"/>
    </location>
</feature>
<gene>
    <name evidence="17" type="ORF">ACFO3G_06025</name>
</gene>
<protein>
    <recommendedName>
        <fullName evidence="2">P-type Ca(2+) transporter</fullName>
        <ecNumber evidence="2">7.2.2.10</ecNumber>
    </recommendedName>
</protein>
<evidence type="ECO:0000256" key="9">
    <source>
        <dbReference type="ARBA" id="ARBA00022840"/>
    </source>
</evidence>
<dbReference type="Gene3D" id="3.40.50.1000">
    <property type="entry name" value="HAD superfamily/HAD-like"/>
    <property type="match status" value="1"/>
</dbReference>
<keyword evidence="9" id="KW-0067">ATP-binding</keyword>
<dbReference type="InterPro" id="IPR004014">
    <property type="entry name" value="ATPase_P-typ_cation-transptr_N"/>
</dbReference>
<evidence type="ECO:0000256" key="11">
    <source>
        <dbReference type="ARBA" id="ARBA00022967"/>
    </source>
</evidence>
<keyword evidence="5 15" id="KW-0812">Transmembrane</keyword>
<keyword evidence="10" id="KW-0460">Magnesium</keyword>
<dbReference type="InterPro" id="IPR059000">
    <property type="entry name" value="ATPase_P-type_domA"/>
</dbReference>
<name>A0ABV9K818_9PORP</name>
<dbReference type="PANTHER" id="PTHR24093">
    <property type="entry name" value="CATION TRANSPORTING ATPASE"/>
    <property type="match status" value="1"/>
</dbReference>
<sequence>MHKHRYVGLDSDAVLKSRKEFGNNILTIKKRDSIWLKLFAKFADPLIIVLLIAALLSALISCYEYWHLHSSVSIFIEPLGILFAVLLATGLSFLFELKAEKEFDILNQVNDDEAYEVIREGSVQQVPKKDIVVGDIVIIEAGCEIPADGVLLESVHLIVDESSLTGESSCRKTVDHAQFDKNATYASNMVFRGTKVLVGHAIYTVQTVGDATENGKVFESTQIDNSTKTPLNEQLFKLSAFITKMSYIIALIIIASRCIRFFTDAGDNWTLIEFVTYFLRSLMLSVTVVVVAVPEGLPMAVTLCLAYSMRRMIKSNNLVRKLHACETMGATNVICTDKTGTLTKNQMEVSSVVFYGLPHEQDLNDSEFSFYVKEGVSVNCTAQLDFSGDTPRPLGNPTESALLLWLFKHGVYYIDYRNDAKVINEIPFSTEYKFMAVEVLSGCGKRILYVKGAPEIIYGMCSHYPNGLDWSSFDAKIKSFQEDSMRTLAFAYKVLDPHEMAIDQTTIVAKDIHFMGFVAIEDAVREDVKDAVRSCRDAGIDIKIVTGDNPITTRRVAQEIGLWTDEDNDLSMMTGPEFEALSDDELIHRSDSLKVVARAKPQDKKRLVECLMKRGHVVAVTGDGTNDAPALKAAHVGLSMGSGTGVAKEAGDITILDDSFASIRKAVMWGRSLYLNIQRFLLFQLTVNLAACLVVLISSFMGSGTLLNVTQMLWVNLIMDSFAAVAFASIPPQDNLMKQHPRDRKQFIITPKMGTLIGIMGAVFAVSLLSCYAFFLHTDIEPGAFSNIFNYTWRDFSRGEITPYEHSLFFNIFVLLQFWNMLNAKAFLSGGSAFRFKGCKGFLLIWALVLIGQIVIITFGGEVFHVCSLSIEDWVITLILTFPVVAIGELVRIVQKHSL</sequence>
<dbReference type="Gene3D" id="3.40.1110.10">
    <property type="entry name" value="Calcium-transporting ATPase, cytoplasmic domain N"/>
    <property type="match status" value="1"/>
</dbReference>
<feature type="transmembrane region" description="Helical" evidence="15">
    <location>
        <begin position="713"/>
        <end position="732"/>
    </location>
</feature>
<evidence type="ECO:0000256" key="8">
    <source>
        <dbReference type="ARBA" id="ARBA00022837"/>
    </source>
</evidence>
<accession>A0ABV9K818</accession>
<dbReference type="SUPFAM" id="SSF56784">
    <property type="entry name" value="HAD-like"/>
    <property type="match status" value="1"/>
</dbReference>
<dbReference type="Gene3D" id="1.20.1110.10">
    <property type="entry name" value="Calcium-transporting ATPase, transmembrane domain"/>
    <property type="match status" value="1"/>
</dbReference>
<feature type="domain" description="Cation-transporting P-type ATPase N-terminal" evidence="16">
    <location>
        <begin position="1"/>
        <end position="62"/>
    </location>
</feature>
<keyword evidence="14 15" id="KW-0472">Membrane</keyword>
<dbReference type="InterPro" id="IPR018303">
    <property type="entry name" value="ATPase_P-typ_P_site"/>
</dbReference>
<comment type="caution">
    <text evidence="17">The sequence shown here is derived from an EMBL/GenBank/DDBJ whole genome shotgun (WGS) entry which is preliminary data.</text>
</comment>
<keyword evidence="3" id="KW-0813">Transport</keyword>
<evidence type="ECO:0000256" key="10">
    <source>
        <dbReference type="ARBA" id="ARBA00022842"/>
    </source>
</evidence>
<dbReference type="InterPro" id="IPR023299">
    <property type="entry name" value="ATPase_P-typ_cyto_dom_N"/>
</dbReference>
<evidence type="ECO:0000313" key="18">
    <source>
        <dbReference type="Proteomes" id="UP001596020"/>
    </source>
</evidence>
<dbReference type="EMBL" id="JBHSGO010000178">
    <property type="protein sequence ID" value="MFC4666152.1"/>
    <property type="molecule type" value="Genomic_DNA"/>
</dbReference>
<feature type="transmembrane region" description="Helical" evidence="15">
    <location>
        <begin position="808"/>
        <end position="828"/>
    </location>
</feature>
<dbReference type="Pfam" id="PF00689">
    <property type="entry name" value="Cation_ATPase_C"/>
    <property type="match status" value="1"/>
</dbReference>
<keyword evidence="13" id="KW-0406">Ion transport</keyword>
<dbReference type="InterPro" id="IPR006068">
    <property type="entry name" value="ATPase_P-typ_cation-transptr_C"/>
</dbReference>
<evidence type="ECO:0000313" key="17">
    <source>
        <dbReference type="EMBL" id="MFC4666152.1"/>
    </source>
</evidence>
<feature type="transmembrane region" description="Helical" evidence="15">
    <location>
        <begin position="46"/>
        <end position="66"/>
    </location>
</feature>
<evidence type="ECO:0000256" key="15">
    <source>
        <dbReference type="SAM" id="Phobius"/>
    </source>
</evidence>
<dbReference type="InterPro" id="IPR044492">
    <property type="entry name" value="P_typ_ATPase_HD_dom"/>
</dbReference>
<evidence type="ECO:0000256" key="3">
    <source>
        <dbReference type="ARBA" id="ARBA00022448"/>
    </source>
</evidence>
<evidence type="ECO:0000256" key="14">
    <source>
        <dbReference type="ARBA" id="ARBA00023136"/>
    </source>
</evidence>
<evidence type="ECO:0000256" key="13">
    <source>
        <dbReference type="ARBA" id="ARBA00023065"/>
    </source>
</evidence>
<feature type="transmembrane region" description="Helical" evidence="15">
    <location>
        <begin position="680"/>
        <end position="701"/>
    </location>
</feature>
<keyword evidence="12 15" id="KW-1133">Transmembrane helix</keyword>
<dbReference type="PROSITE" id="PS00154">
    <property type="entry name" value="ATPASE_E1_E2"/>
    <property type="match status" value="1"/>
</dbReference>
<dbReference type="InterPro" id="IPR006408">
    <property type="entry name" value="P-type_ATPase_IIB"/>
</dbReference>
<evidence type="ECO:0000256" key="6">
    <source>
        <dbReference type="ARBA" id="ARBA00022723"/>
    </source>
</evidence>
<evidence type="ECO:0000256" key="12">
    <source>
        <dbReference type="ARBA" id="ARBA00022989"/>
    </source>
</evidence>
<dbReference type="NCBIfam" id="TIGR01517">
    <property type="entry name" value="ATPase-IIB_Ca"/>
    <property type="match status" value="1"/>
</dbReference>
<dbReference type="InterPro" id="IPR036412">
    <property type="entry name" value="HAD-like_sf"/>
</dbReference>
<dbReference type="InterPro" id="IPR008250">
    <property type="entry name" value="ATPase_P-typ_transduc_dom_A_sf"/>
</dbReference>
<dbReference type="NCBIfam" id="TIGR01494">
    <property type="entry name" value="ATPase_P-type"/>
    <property type="match status" value="2"/>
</dbReference>
<reference evidence="18" key="1">
    <citation type="journal article" date="2019" name="Int. J. Syst. Evol. Microbiol.">
        <title>The Global Catalogue of Microorganisms (GCM) 10K type strain sequencing project: providing services to taxonomists for standard genome sequencing and annotation.</title>
        <authorList>
            <consortium name="The Broad Institute Genomics Platform"/>
            <consortium name="The Broad Institute Genome Sequencing Center for Infectious Disease"/>
            <person name="Wu L."/>
            <person name="Ma J."/>
        </authorList>
    </citation>
    <scope>NUCLEOTIDE SEQUENCE [LARGE SCALE GENOMIC DNA]</scope>
    <source>
        <strain evidence="18">CGMCC 4.7357</strain>
    </source>
</reference>
<dbReference type="SFLD" id="SFLDS00003">
    <property type="entry name" value="Haloacid_Dehalogenase"/>
    <property type="match status" value="1"/>
</dbReference>
<feature type="transmembrane region" description="Helical" evidence="15">
    <location>
        <begin position="245"/>
        <end position="262"/>
    </location>
</feature>